<dbReference type="EMBL" id="BAABUJ010000004">
    <property type="protein sequence ID" value="GAA5795096.1"/>
    <property type="molecule type" value="Genomic_DNA"/>
</dbReference>
<dbReference type="Pfam" id="PF05920">
    <property type="entry name" value="Homeobox_KN"/>
    <property type="match status" value="1"/>
</dbReference>
<dbReference type="SUPFAM" id="SSF46689">
    <property type="entry name" value="Homeodomain-like"/>
    <property type="match status" value="1"/>
</dbReference>
<keyword evidence="2 4" id="KW-0371">Homeobox</keyword>
<name>A0ABP9XJW6_9FUNG</name>
<evidence type="ECO:0000256" key="1">
    <source>
        <dbReference type="ARBA" id="ARBA00023125"/>
    </source>
</evidence>
<dbReference type="InterPro" id="IPR009057">
    <property type="entry name" value="Homeodomain-like_sf"/>
</dbReference>
<comment type="subcellular location">
    <subcellularLocation>
        <location evidence="4">Nucleus</location>
    </subcellularLocation>
</comment>
<gene>
    <name evidence="6" type="ORF">HPULCUR_000448</name>
</gene>
<proteinExistence type="predicted"/>
<keyword evidence="7" id="KW-1185">Reference proteome</keyword>
<evidence type="ECO:0000256" key="3">
    <source>
        <dbReference type="ARBA" id="ARBA00023242"/>
    </source>
</evidence>
<dbReference type="PROSITE" id="PS50071">
    <property type="entry name" value="HOMEOBOX_2"/>
    <property type="match status" value="1"/>
</dbReference>
<evidence type="ECO:0000313" key="6">
    <source>
        <dbReference type="EMBL" id="GAA5795096.1"/>
    </source>
</evidence>
<evidence type="ECO:0000259" key="5">
    <source>
        <dbReference type="PROSITE" id="PS50071"/>
    </source>
</evidence>
<dbReference type="InterPro" id="IPR001356">
    <property type="entry name" value="HD"/>
</dbReference>
<dbReference type="InterPro" id="IPR008422">
    <property type="entry name" value="KN_HD"/>
</dbReference>
<evidence type="ECO:0000256" key="4">
    <source>
        <dbReference type="PROSITE-ProRule" id="PRU00108"/>
    </source>
</evidence>
<evidence type="ECO:0000313" key="7">
    <source>
        <dbReference type="Proteomes" id="UP001476247"/>
    </source>
</evidence>
<dbReference type="SMART" id="SM00389">
    <property type="entry name" value="HOX"/>
    <property type="match status" value="1"/>
</dbReference>
<dbReference type="Proteomes" id="UP001476247">
    <property type="component" value="Unassembled WGS sequence"/>
</dbReference>
<reference evidence="6 7" key="1">
    <citation type="submission" date="2024-04" db="EMBL/GenBank/DDBJ databases">
        <title>genome sequences of Mucor flavus KT1a and Helicostylum pulchrum KT1b strains isolation_sourced from the surface of a dry-aged beef.</title>
        <authorList>
            <person name="Toyotome T."/>
            <person name="Hosono M."/>
            <person name="Torimaru M."/>
            <person name="Fukuda K."/>
            <person name="Mikami N."/>
        </authorList>
    </citation>
    <scope>NUCLEOTIDE SEQUENCE [LARGE SCALE GENOMIC DNA]</scope>
    <source>
        <strain evidence="6 7">KT1b</strain>
    </source>
</reference>
<keyword evidence="3 4" id="KW-0539">Nucleus</keyword>
<protein>
    <recommendedName>
        <fullName evidence="5">Homeobox domain-containing protein</fullName>
    </recommendedName>
</protein>
<keyword evidence="1 4" id="KW-0238">DNA-binding</keyword>
<dbReference type="Gene3D" id="1.10.10.60">
    <property type="entry name" value="Homeodomain-like"/>
    <property type="match status" value="1"/>
</dbReference>
<feature type="DNA-binding region" description="Homeobox" evidence="4">
    <location>
        <begin position="414"/>
        <end position="475"/>
    </location>
</feature>
<organism evidence="6 7">
    <name type="scientific">Helicostylum pulchrum</name>
    <dbReference type="NCBI Taxonomy" id="562976"/>
    <lineage>
        <taxon>Eukaryota</taxon>
        <taxon>Fungi</taxon>
        <taxon>Fungi incertae sedis</taxon>
        <taxon>Mucoromycota</taxon>
        <taxon>Mucoromycotina</taxon>
        <taxon>Mucoromycetes</taxon>
        <taxon>Mucorales</taxon>
        <taxon>Mucorineae</taxon>
        <taxon>Mucoraceae</taxon>
        <taxon>Helicostylum</taxon>
    </lineage>
</organism>
<sequence length="505" mass="57919">MYACICSKNHKPSRVENFGVPSISLGCNFSDPYVPPSTQQHFKVRNNSTVAINPQDIILDKNRRVSYHPNAADYQMEDYLFKNMIDPTGCYNETEQPFYSSFSDTLFNDSPSSDLMFSVGCPEETFSSSSSISSIPTRRSSSTTDSIVPEEELISLPPSAAILQSELNRSSLDYFIANNSFIEEIRSSISLEQQQYINSGMARMTPSHTGVTNPSTTVKEKAYDLISSTDYTNLYFHQTAYDDIFENEESQDKYYNPSNTDCTSNENKDGTEIKEHSVDEGDEYYCSKEYENRVTALLQRLNVFIYENKDHDSSTFQEIKREYRDEINDVFKYKGLLSDTQILKENSEQSRKLGKLYTSISNAYGRINLKINNTKGMNEEGSTNVQVNGKRKNCVTERLTPNKRIRYSSQEKIEKKSRKNYGPDVVNVLMDWYLDNDGSTPSNKEKQVLAERTGKSSTQISTWFQNAKRRYQDKLNLYQSLSSKHPKTVYDTRSLKAYLGKNKHY</sequence>
<comment type="caution">
    <text evidence="6">The sequence shown here is derived from an EMBL/GenBank/DDBJ whole genome shotgun (WGS) entry which is preliminary data.</text>
</comment>
<evidence type="ECO:0000256" key="2">
    <source>
        <dbReference type="ARBA" id="ARBA00023155"/>
    </source>
</evidence>
<feature type="domain" description="Homeobox" evidence="5">
    <location>
        <begin position="412"/>
        <end position="474"/>
    </location>
</feature>
<dbReference type="CDD" id="cd00086">
    <property type="entry name" value="homeodomain"/>
    <property type="match status" value="1"/>
</dbReference>
<accession>A0ABP9XJW6</accession>